<evidence type="ECO:0000313" key="3">
    <source>
        <dbReference type="Proteomes" id="UP000198778"/>
    </source>
</evidence>
<proteinExistence type="predicted"/>
<keyword evidence="3" id="KW-1185">Reference proteome</keyword>
<organism evidence="2 3">
    <name type="scientific">Alkalicoccus daliensis</name>
    <dbReference type="NCBI Taxonomy" id="745820"/>
    <lineage>
        <taxon>Bacteria</taxon>
        <taxon>Bacillati</taxon>
        <taxon>Bacillota</taxon>
        <taxon>Bacilli</taxon>
        <taxon>Bacillales</taxon>
        <taxon>Bacillaceae</taxon>
        <taxon>Alkalicoccus</taxon>
    </lineage>
</organism>
<evidence type="ECO:0000259" key="1">
    <source>
        <dbReference type="Pfam" id="PF10057"/>
    </source>
</evidence>
<dbReference type="STRING" id="745820.SAMN04488053_105109"/>
<dbReference type="Proteomes" id="UP000198778">
    <property type="component" value="Unassembled WGS sequence"/>
</dbReference>
<dbReference type="Pfam" id="PF10057">
    <property type="entry name" value="MpsC"/>
    <property type="match status" value="1"/>
</dbReference>
<protein>
    <submittedName>
        <fullName evidence="2">Uncharacterized protein YbcI</fullName>
    </submittedName>
</protein>
<dbReference type="EMBL" id="FNIL01000005">
    <property type="protein sequence ID" value="SDN98627.1"/>
    <property type="molecule type" value="Genomic_DNA"/>
</dbReference>
<dbReference type="OrthoDB" id="2677857at2"/>
<name>A0A1H0FVD4_9BACI</name>
<dbReference type="AlphaFoldDB" id="A0A1H0FVD4"/>
<reference evidence="3" key="1">
    <citation type="submission" date="2016-10" db="EMBL/GenBank/DDBJ databases">
        <authorList>
            <person name="Varghese N."/>
            <person name="Submissions S."/>
        </authorList>
    </citation>
    <scope>NUCLEOTIDE SEQUENCE [LARGE SCALE GENOMIC DNA]</scope>
    <source>
        <strain evidence="3">CGMCC 1.10369</strain>
    </source>
</reference>
<sequence>MTKDRPLEAEVGGYITSMLRTNFGKGPTSVYVTLKPPFFTVHLRGFLAPMEKILLKQNETERVLETRDMLMQEMQQEIKHQLWDQAKLDVREIYADWQLENETGVIFGVLKQGQQEEKEWPWPEDVNREELTEKLKKASKNAEKTPVVTEVFWLNDRTILVKRSGILVRIEKELIKRGVIEDLKLAKRPLERRVLIEVGLEETLKRHVDDYFVDWDFENDLGYTVITLQTKKQTPKG</sequence>
<gene>
    <name evidence="2" type="ORF">SAMN04488053_105109</name>
</gene>
<dbReference type="RefSeq" id="WP_090842832.1">
    <property type="nucleotide sequence ID" value="NZ_FNIL01000005.1"/>
</dbReference>
<feature type="domain" description="Na+-translocating membrane potential-generating system MpsC" evidence="1">
    <location>
        <begin position="7"/>
        <end position="111"/>
    </location>
</feature>
<accession>A0A1H0FVD4</accession>
<evidence type="ECO:0000313" key="2">
    <source>
        <dbReference type="EMBL" id="SDN98627.1"/>
    </source>
</evidence>
<dbReference type="InterPro" id="IPR018745">
    <property type="entry name" value="MpsC"/>
</dbReference>